<evidence type="ECO:0000313" key="5">
    <source>
        <dbReference type="Proteomes" id="UP001152795"/>
    </source>
</evidence>
<dbReference type="InterPro" id="IPR013783">
    <property type="entry name" value="Ig-like_fold"/>
</dbReference>
<dbReference type="OrthoDB" id="5958390at2759"/>
<dbReference type="Pfam" id="PF00643">
    <property type="entry name" value="zf-B_box"/>
    <property type="match status" value="1"/>
</dbReference>
<dbReference type="SMART" id="SM00336">
    <property type="entry name" value="BBOX"/>
    <property type="match status" value="2"/>
</dbReference>
<dbReference type="InterPro" id="IPR047153">
    <property type="entry name" value="TRIM45/56/19-like"/>
</dbReference>
<reference evidence="4" key="1">
    <citation type="submission" date="2020-04" db="EMBL/GenBank/DDBJ databases">
        <authorList>
            <person name="Alioto T."/>
            <person name="Alioto T."/>
            <person name="Gomez Garrido J."/>
        </authorList>
    </citation>
    <scope>NUCLEOTIDE SEQUENCE</scope>
    <source>
        <strain evidence="4">A484AB</strain>
    </source>
</reference>
<organism evidence="4 5">
    <name type="scientific">Paramuricea clavata</name>
    <name type="common">Red gorgonian</name>
    <name type="synonym">Violescent sea-whip</name>
    <dbReference type="NCBI Taxonomy" id="317549"/>
    <lineage>
        <taxon>Eukaryota</taxon>
        <taxon>Metazoa</taxon>
        <taxon>Cnidaria</taxon>
        <taxon>Anthozoa</taxon>
        <taxon>Octocorallia</taxon>
        <taxon>Malacalcyonacea</taxon>
        <taxon>Plexauridae</taxon>
        <taxon>Paramuricea</taxon>
    </lineage>
</organism>
<dbReference type="Pfam" id="PF22586">
    <property type="entry name" value="ANCHR-like_BBOX"/>
    <property type="match status" value="1"/>
</dbReference>
<evidence type="ECO:0000256" key="1">
    <source>
        <dbReference type="ARBA" id="ARBA00022723"/>
    </source>
</evidence>
<dbReference type="Gene3D" id="3.30.160.60">
    <property type="entry name" value="Classic Zinc Finger"/>
    <property type="match status" value="1"/>
</dbReference>
<accession>A0A6S7HDD1</accession>
<dbReference type="SMART" id="SM00184">
    <property type="entry name" value="RING"/>
    <property type="match status" value="1"/>
</dbReference>
<name>A0A6S7HDD1_PARCT</name>
<dbReference type="InterPro" id="IPR014756">
    <property type="entry name" value="Ig_E-set"/>
</dbReference>
<keyword evidence="5" id="KW-1185">Reference proteome</keyword>
<dbReference type="InterPro" id="IPR001841">
    <property type="entry name" value="Znf_RING"/>
</dbReference>
<dbReference type="PANTHER" id="PTHR25462">
    <property type="entry name" value="BONUS, ISOFORM C-RELATED"/>
    <property type="match status" value="1"/>
</dbReference>
<dbReference type="InterPro" id="IPR027370">
    <property type="entry name" value="Znf-RING_euk"/>
</dbReference>
<protein>
    <submittedName>
        <fullName evidence="4">Tripartite motif-containing 45-like</fullName>
    </submittedName>
</protein>
<dbReference type="InterPro" id="IPR017907">
    <property type="entry name" value="Znf_RING_CS"/>
</dbReference>
<dbReference type="PROSITE" id="PS00518">
    <property type="entry name" value="ZF_RING_1"/>
    <property type="match status" value="1"/>
</dbReference>
<keyword evidence="3" id="KW-0862">Zinc</keyword>
<keyword evidence="1" id="KW-0479">Metal-binding</keyword>
<dbReference type="GO" id="GO:0008270">
    <property type="term" value="F:zinc ion binding"/>
    <property type="evidence" value="ECO:0007669"/>
    <property type="project" value="UniProtKB-KW"/>
</dbReference>
<keyword evidence="2" id="KW-0863">Zinc-finger</keyword>
<dbReference type="PROSITE" id="PS50089">
    <property type="entry name" value="ZF_RING_2"/>
    <property type="match status" value="1"/>
</dbReference>
<dbReference type="SUPFAM" id="SSF57850">
    <property type="entry name" value="RING/U-box"/>
    <property type="match status" value="1"/>
</dbReference>
<proteinExistence type="predicted"/>
<evidence type="ECO:0000256" key="3">
    <source>
        <dbReference type="ARBA" id="ARBA00022833"/>
    </source>
</evidence>
<gene>
    <name evidence="4" type="ORF">PACLA_8A072265</name>
</gene>
<comment type="caution">
    <text evidence="4">The sequence shown here is derived from an EMBL/GenBank/DDBJ whole genome shotgun (WGS) entry which is preliminary data.</text>
</comment>
<evidence type="ECO:0000313" key="4">
    <source>
        <dbReference type="EMBL" id="CAB4001103.1"/>
    </source>
</evidence>
<dbReference type="AlphaFoldDB" id="A0A6S7HDD1"/>
<dbReference type="PROSITE" id="PS50119">
    <property type="entry name" value="ZF_BBOX"/>
    <property type="match status" value="2"/>
</dbReference>
<dbReference type="InterPro" id="IPR000315">
    <property type="entry name" value="Znf_B-box"/>
</dbReference>
<dbReference type="Pfam" id="PF13445">
    <property type="entry name" value="zf-RING_UBOX"/>
    <property type="match status" value="1"/>
</dbReference>
<dbReference type="SUPFAM" id="SSF81296">
    <property type="entry name" value="E set domains"/>
    <property type="match status" value="1"/>
</dbReference>
<dbReference type="SUPFAM" id="SSF57845">
    <property type="entry name" value="B-box zinc-binding domain"/>
    <property type="match status" value="1"/>
</dbReference>
<dbReference type="Gene3D" id="2.60.40.10">
    <property type="entry name" value="Immunoglobulins"/>
    <property type="match status" value="1"/>
</dbReference>
<dbReference type="Proteomes" id="UP001152795">
    <property type="component" value="Unassembled WGS sequence"/>
</dbReference>
<dbReference type="EMBL" id="CACRXK020004003">
    <property type="protein sequence ID" value="CAB4001103.1"/>
    <property type="molecule type" value="Genomic_DNA"/>
</dbReference>
<sequence>MSLSKPARKPRSKTIEKLEELVTCAVCHELLNNPKVFPCLHSYCYECIVKLSERECGLECPECRAPVKQIGNPPDLSILPTNFFANNVLATLSLSDNDDAPVLLCDNCEKPEEPVEKRCKDCLQFLCAACVESHQRSRNTKNHVLQSKDELKNNEPAENARAVKCSKHHEVIKYYCDTCKETTCVSCTILDHKQHNLLSLEESALNAKEEVENLLEKVNERVEIISAGMEVAVAESQDITAREEACKTQIEAFFAQLQAKIDAEKQKMLALTASTAEYRRNQVEAPKKILDLMLSMCHGANFAKRTLENGNDVQLLNIKPTITQYLVNLKNMEDEFTPKVGNPVRFLKSESSIELCLQLIRDICSVEEVAVCPEKCEAKFLDPTLKVGKKSVIVITCKDKDGWIIGSGCEKDLIQPTFTGMQVQDTEISENQDGTHEISFVVNELGTLQFEAKIDGVVAPTCSLEAEVKWELSDVHGSGNLVRMNGQMVNCMSGEGYVGKYCFRLGDTLLTTGTHHWKVEVSHVVEGAEECFHDAEGPTFGVGVIEACDDYSEASIVHEVTKNWVYSGRAKKITNVVLNLDMEKKSLEILPGRKGLVATPKSRKAFHVKADVVFPFFSVNCPHCSLIVHILK</sequence>
<dbReference type="Gene3D" id="3.30.40.10">
    <property type="entry name" value="Zinc/RING finger domain, C3HC4 (zinc finger)"/>
    <property type="match status" value="1"/>
</dbReference>
<dbReference type="PANTHER" id="PTHR25462:SF296">
    <property type="entry name" value="MEIOTIC P26, ISOFORM F"/>
    <property type="match status" value="1"/>
</dbReference>
<dbReference type="InterPro" id="IPR013083">
    <property type="entry name" value="Znf_RING/FYVE/PHD"/>
</dbReference>
<evidence type="ECO:0000256" key="2">
    <source>
        <dbReference type="ARBA" id="ARBA00022771"/>
    </source>
</evidence>